<feature type="compositionally biased region" description="Basic residues" evidence="1">
    <location>
        <begin position="1"/>
        <end position="13"/>
    </location>
</feature>
<accession>A0A6A2YHB2</accession>
<dbReference type="AlphaFoldDB" id="A0A6A2YHB2"/>
<evidence type="ECO:0000256" key="1">
    <source>
        <dbReference type="SAM" id="MobiDB-lite"/>
    </source>
</evidence>
<sequence>MRKKTPAFKRRPRNSIPPSNVQYIYPLHYQDDDNEEYHLHGNENGESADIGSSQDNANNSDDVKDDDTEKEGGGDGSGRGIAGYYDNDLVPDDVNEKDEDDNAVVPDCVEDGENDCPIAMHKAHMSTEPDFDDTGANHVYCVQGKEKSVDESTSKAHGVDNVADGQIMQEEDIETVKMMQLSVECASNTANRARLWQVDSPKIPSFQPGTSANDKMKNLQGKATTAEYSVQCQELNQQIMNPILGNGKRKPLPWTTEEHRIPVDLKDKWKKIMAEEDPKIN</sequence>
<feature type="region of interest" description="Disordered" evidence="1">
    <location>
        <begin position="1"/>
        <end position="100"/>
    </location>
</feature>
<protein>
    <submittedName>
        <fullName evidence="2">Uncharacterized protein</fullName>
    </submittedName>
</protein>
<evidence type="ECO:0000313" key="3">
    <source>
        <dbReference type="Proteomes" id="UP000436088"/>
    </source>
</evidence>
<feature type="compositionally biased region" description="Acidic residues" evidence="1">
    <location>
        <begin position="89"/>
        <end position="100"/>
    </location>
</feature>
<dbReference type="Proteomes" id="UP000436088">
    <property type="component" value="Unassembled WGS sequence"/>
</dbReference>
<comment type="caution">
    <text evidence="2">The sequence shown here is derived from an EMBL/GenBank/DDBJ whole genome shotgun (WGS) entry which is preliminary data.</text>
</comment>
<name>A0A6A2YHB2_HIBSY</name>
<reference evidence="2" key="1">
    <citation type="submission" date="2019-09" db="EMBL/GenBank/DDBJ databases">
        <title>Draft genome information of white flower Hibiscus syriacus.</title>
        <authorList>
            <person name="Kim Y.-M."/>
        </authorList>
    </citation>
    <scope>NUCLEOTIDE SEQUENCE [LARGE SCALE GENOMIC DNA]</scope>
    <source>
        <strain evidence="2">YM2019G1</strain>
    </source>
</reference>
<evidence type="ECO:0000313" key="2">
    <source>
        <dbReference type="EMBL" id="KAE8675187.1"/>
    </source>
</evidence>
<keyword evidence="3" id="KW-1185">Reference proteome</keyword>
<dbReference type="EMBL" id="VEPZ02001405">
    <property type="protein sequence ID" value="KAE8675187.1"/>
    <property type="molecule type" value="Genomic_DNA"/>
</dbReference>
<proteinExistence type="predicted"/>
<organism evidence="2 3">
    <name type="scientific">Hibiscus syriacus</name>
    <name type="common">Rose of Sharon</name>
    <dbReference type="NCBI Taxonomy" id="106335"/>
    <lineage>
        <taxon>Eukaryota</taxon>
        <taxon>Viridiplantae</taxon>
        <taxon>Streptophyta</taxon>
        <taxon>Embryophyta</taxon>
        <taxon>Tracheophyta</taxon>
        <taxon>Spermatophyta</taxon>
        <taxon>Magnoliopsida</taxon>
        <taxon>eudicotyledons</taxon>
        <taxon>Gunneridae</taxon>
        <taxon>Pentapetalae</taxon>
        <taxon>rosids</taxon>
        <taxon>malvids</taxon>
        <taxon>Malvales</taxon>
        <taxon>Malvaceae</taxon>
        <taxon>Malvoideae</taxon>
        <taxon>Hibiscus</taxon>
    </lineage>
</organism>
<gene>
    <name evidence="2" type="ORF">F3Y22_tig00111693pilonHSYRG00168</name>
</gene>